<dbReference type="InterPro" id="IPR011330">
    <property type="entry name" value="Glyco_hydro/deAcase_b/a-brl"/>
</dbReference>
<dbReference type="SUPFAM" id="SSF88713">
    <property type="entry name" value="Glycoside hydrolase/deacetylase"/>
    <property type="match status" value="1"/>
</dbReference>
<dbReference type="InterPro" id="IPR050248">
    <property type="entry name" value="Polysacc_deacetylase_ArnD"/>
</dbReference>
<dbReference type="PROSITE" id="PS51677">
    <property type="entry name" value="NODB"/>
    <property type="match status" value="1"/>
</dbReference>
<name>A0ABT7Y952_9BACT</name>
<dbReference type="EMBL" id="JAUEPH010000001">
    <property type="protein sequence ID" value="MDN3203037.1"/>
    <property type="molecule type" value="Genomic_DNA"/>
</dbReference>
<protein>
    <submittedName>
        <fullName evidence="4">Polysaccharide deacetylase family protein</fullName>
        <ecNumber evidence="4">3.-.-.-</ecNumber>
    </submittedName>
</protein>
<dbReference type="PANTHER" id="PTHR10587">
    <property type="entry name" value="GLYCOSYL TRANSFERASE-RELATED"/>
    <property type="match status" value="1"/>
</dbReference>
<dbReference type="InterPro" id="IPR002509">
    <property type="entry name" value="NODB_dom"/>
</dbReference>
<dbReference type="Pfam" id="PF01522">
    <property type="entry name" value="Polysacc_deac_1"/>
    <property type="match status" value="1"/>
</dbReference>
<reference evidence="4" key="1">
    <citation type="submission" date="2023-06" db="EMBL/GenBank/DDBJ databases">
        <title>Robiginitalea aurantiacus sp. nov. and Algoriphagus sediminis sp. nov., isolated from coastal sediment.</title>
        <authorList>
            <person name="Zhou Z.Y."/>
            <person name="An J."/>
            <person name="Jia Y.W."/>
            <person name="Du Z.J."/>
        </authorList>
    </citation>
    <scope>NUCLEOTIDE SEQUENCE</scope>
    <source>
        <strain evidence="4">C2-7</strain>
    </source>
</reference>
<dbReference type="GO" id="GO:0016787">
    <property type="term" value="F:hydrolase activity"/>
    <property type="evidence" value="ECO:0007669"/>
    <property type="project" value="UniProtKB-KW"/>
</dbReference>
<gene>
    <name evidence="4" type="ORF">QVH07_02705</name>
</gene>
<proteinExistence type="predicted"/>
<sequence>MAWHFVPSWTQRIYPNRLWRKENSQDEIYLTFDDGPVPGVTDYVLDILAQRGMKATFFMVGDNVRKYPDLAKRVAGEGHTVANHTFNHLNGWRTSNRDYLENVEECTKIIQDTLQVSPEFFRPPYGLISSFQAKEVSLQMKVTMWDVLSGDYQKGISPQQVLEKTKKYSRPGSIVLFHDQQKTREMLPKVLLNYLDYLHDNNWKTAAL</sequence>
<evidence type="ECO:0000313" key="4">
    <source>
        <dbReference type="EMBL" id="MDN3203037.1"/>
    </source>
</evidence>
<dbReference type="Proteomes" id="UP001171916">
    <property type="component" value="Unassembled WGS sequence"/>
</dbReference>
<dbReference type="CDD" id="cd10917">
    <property type="entry name" value="CE4_NodB_like_6s_7s"/>
    <property type="match status" value="1"/>
</dbReference>
<dbReference type="EC" id="3.-.-.-" evidence="4"/>
<evidence type="ECO:0000256" key="1">
    <source>
        <dbReference type="ARBA" id="ARBA00022723"/>
    </source>
</evidence>
<organism evidence="4 5">
    <name type="scientific">Algoriphagus sediminis</name>
    <dbReference type="NCBI Taxonomy" id="3057113"/>
    <lineage>
        <taxon>Bacteria</taxon>
        <taxon>Pseudomonadati</taxon>
        <taxon>Bacteroidota</taxon>
        <taxon>Cytophagia</taxon>
        <taxon>Cytophagales</taxon>
        <taxon>Cyclobacteriaceae</taxon>
        <taxon>Algoriphagus</taxon>
    </lineage>
</organism>
<comment type="caution">
    <text evidence="4">The sequence shown here is derived from an EMBL/GenBank/DDBJ whole genome shotgun (WGS) entry which is preliminary data.</text>
</comment>
<evidence type="ECO:0000256" key="2">
    <source>
        <dbReference type="ARBA" id="ARBA00022801"/>
    </source>
</evidence>
<dbReference type="PANTHER" id="PTHR10587:SF133">
    <property type="entry name" value="CHITIN DEACETYLASE 1-RELATED"/>
    <property type="match status" value="1"/>
</dbReference>
<keyword evidence="1" id="KW-0479">Metal-binding</keyword>
<keyword evidence="5" id="KW-1185">Reference proteome</keyword>
<evidence type="ECO:0000259" key="3">
    <source>
        <dbReference type="PROSITE" id="PS51677"/>
    </source>
</evidence>
<keyword evidence="2 4" id="KW-0378">Hydrolase</keyword>
<dbReference type="RefSeq" id="WP_289998589.1">
    <property type="nucleotide sequence ID" value="NZ_JAUEPH010000001.1"/>
</dbReference>
<dbReference type="Gene3D" id="3.20.20.370">
    <property type="entry name" value="Glycoside hydrolase/deacetylase"/>
    <property type="match status" value="1"/>
</dbReference>
<feature type="domain" description="NodB homology" evidence="3">
    <location>
        <begin position="26"/>
        <end position="206"/>
    </location>
</feature>
<evidence type="ECO:0000313" key="5">
    <source>
        <dbReference type="Proteomes" id="UP001171916"/>
    </source>
</evidence>
<accession>A0ABT7Y952</accession>